<evidence type="ECO:0000256" key="3">
    <source>
        <dbReference type="ARBA" id="ARBA00022679"/>
    </source>
</evidence>
<feature type="transmembrane region" description="Helical" evidence="8">
    <location>
        <begin position="9"/>
        <end position="26"/>
    </location>
</feature>
<dbReference type="PATRIC" id="fig|451.8.peg.2295"/>
<keyword evidence="2" id="KW-1003">Cell membrane</keyword>
<dbReference type="EMBL" id="FMVN01000011">
    <property type="protein sequence ID" value="SCY61695.1"/>
    <property type="molecule type" value="Genomic_DNA"/>
</dbReference>
<keyword evidence="4 8" id="KW-0812">Transmembrane</keyword>
<evidence type="ECO:0000313" key="9">
    <source>
        <dbReference type="EMBL" id="CEG60017.1"/>
    </source>
</evidence>
<proteinExistence type="inferred from homology"/>
<dbReference type="OrthoDB" id="5659754at2"/>
<evidence type="ECO:0000256" key="7">
    <source>
        <dbReference type="ARBA" id="ARBA00024033"/>
    </source>
</evidence>
<feature type="transmembrane region" description="Helical" evidence="8">
    <location>
        <begin position="91"/>
        <end position="113"/>
    </location>
</feature>
<keyword evidence="6 8" id="KW-0472">Membrane</keyword>
<evidence type="ECO:0000313" key="10">
    <source>
        <dbReference type="EMBL" id="SCY61695.1"/>
    </source>
</evidence>
<dbReference type="Pfam" id="PF09594">
    <property type="entry name" value="GT87"/>
    <property type="match status" value="1"/>
</dbReference>
<feature type="transmembrane region" description="Helical" evidence="8">
    <location>
        <begin position="198"/>
        <end position="224"/>
    </location>
</feature>
<evidence type="ECO:0000313" key="12">
    <source>
        <dbReference type="Proteomes" id="UP000182998"/>
    </source>
</evidence>
<accession>A0A098GDG5</accession>
<reference evidence="10 12" key="3">
    <citation type="submission" date="2016-10" db="EMBL/GenBank/DDBJ databases">
        <authorList>
            <person name="Varghese N."/>
            <person name="Submissions S."/>
        </authorList>
    </citation>
    <scope>NUCLEOTIDE SEQUENCE [LARGE SCALE GENOMIC DNA]</scope>
    <source>
        <strain evidence="10 12">ATCC 33218</strain>
    </source>
</reference>
<feature type="transmembrane region" description="Helical" evidence="8">
    <location>
        <begin position="400"/>
        <end position="418"/>
    </location>
</feature>
<gene>
    <name evidence="9" type="ORF">LMI_0693</name>
    <name evidence="10" type="ORF">SAMN02982997_02255</name>
</gene>
<protein>
    <submittedName>
        <fullName evidence="9">Putative membrane protein</fullName>
    </submittedName>
</protein>
<keyword evidence="12" id="KW-1185">Reference proteome</keyword>
<feature type="transmembrane region" description="Helical" evidence="8">
    <location>
        <begin position="125"/>
        <end position="158"/>
    </location>
</feature>
<dbReference type="GO" id="GO:0016758">
    <property type="term" value="F:hexosyltransferase activity"/>
    <property type="evidence" value="ECO:0007669"/>
    <property type="project" value="InterPro"/>
</dbReference>
<dbReference type="InterPro" id="IPR018584">
    <property type="entry name" value="GT87"/>
</dbReference>
<keyword evidence="3" id="KW-0808">Transferase</keyword>
<comment type="subcellular location">
    <subcellularLocation>
        <location evidence="1">Cell membrane</location>
        <topology evidence="1">Multi-pass membrane protein</topology>
    </subcellularLocation>
</comment>
<evidence type="ECO:0000256" key="2">
    <source>
        <dbReference type="ARBA" id="ARBA00022475"/>
    </source>
</evidence>
<dbReference type="GO" id="GO:0005886">
    <property type="term" value="C:plasma membrane"/>
    <property type="evidence" value="ECO:0007669"/>
    <property type="project" value="UniProtKB-SubCell"/>
</dbReference>
<feature type="transmembrane region" description="Helical" evidence="8">
    <location>
        <begin position="259"/>
        <end position="278"/>
    </location>
</feature>
<evidence type="ECO:0000256" key="8">
    <source>
        <dbReference type="SAM" id="Phobius"/>
    </source>
</evidence>
<feature type="transmembrane region" description="Helical" evidence="8">
    <location>
        <begin position="438"/>
        <end position="463"/>
    </location>
</feature>
<dbReference type="EMBL" id="LN614830">
    <property type="protein sequence ID" value="CEG60017.1"/>
    <property type="molecule type" value="Genomic_DNA"/>
</dbReference>
<dbReference type="HOGENOM" id="CLU_625281_0_0_6"/>
<evidence type="ECO:0000256" key="4">
    <source>
        <dbReference type="ARBA" id="ARBA00022692"/>
    </source>
</evidence>
<keyword evidence="5 8" id="KW-1133">Transmembrane helix</keyword>
<reference evidence="11" key="2">
    <citation type="submission" date="2014-09" db="EMBL/GenBank/DDBJ databases">
        <authorList>
            <person name="Gomez-Valero L."/>
        </authorList>
    </citation>
    <scope>NUCLEOTIDE SEQUENCE [LARGE SCALE GENOMIC DNA]</scope>
    <source>
        <strain evidence="11">ATCC33218</strain>
    </source>
</reference>
<evidence type="ECO:0000313" key="11">
    <source>
        <dbReference type="Proteomes" id="UP000032414"/>
    </source>
</evidence>
<sequence length="464" mass="53684">MRNKLIKSIFLGALLLTYGLLFYFLINLKLNSDFTSFYGSTLAYTQGMNPYQGVTSSFLPHSIDVPVDLNPPFFLELFAPFSHLTFITASILWFFISLILGGVGAVLSFFIFSSPTMFKKYWCNLLLLYLAMYPTIMNISFGQLGNFLLFFIVLGYYFFSHNKKDYLAGFFWGIVVAVKLFPALLFFFVLVQRRYKVFWAMLVTASFASLIPLFTHGFQIYVLYFKTLKNVLWYGNSWNASIYGFLYRLFINVDTQQNFLPIKIIYLFIFIALLSWYIKKLHYFQKIAQPHYAFCLTIIMMLLLSPFGWLYYFPLLVMPLILIHKALSSTLLASGAKNPKICINESAPTLNIREEKKKIFFGNNVRGKSLYNLWIIGLFLICFPQGNIQARYMGLFIYKITVYSVFFYGLLLLVYLLNTTCRFAPYGQAPHAHSTCLFPAKIVLSLGLSVVLIILLMHFYLILL</sequence>
<reference evidence="9" key="1">
    <citation type="submission" date="2014-09" db="EMBL/GenBank/DDBJ databases">
        <authorList>
            <person name="GOMEZ-VALERO Laura"/>
        </authorList>
    </citation>
    <scope>NUCLEOTIDE SEQUENCE</scope>
    <source>
        <strain evidence="9">ATCC33218</strain>
    </source>
</reference>
<dbReference type="KEGG" id="tmc:LMI_0693"/>
<organism evidence="9 11">
    <name type="scientific">Legionella micdadei</name>
    <name type="common">Tatlockia micdadei</name>
    <dbReference type="NCBI Taxonomy" id="451"/>
    <lineage>
        <taxon>Bacteria</taxon>
        <taxon>Pseudomonadati</taxon>
        <taxon>Pseudomonadota</taxon>
        <taxon>Gammaproteobacteria</taxon>
        <taxon>Legionellales</taxon>
        <taxon>Legionellaceae</taxon>
        <taxon>Legionella</taxon>
    </lineage>
</organism>
<feature type="transmembrane region" description="Helical" evidence="8">
    <location>
        <begin position="370"/>
        <end position="388"/>
    </location>
</feature>
<feature type="transmembrane region" description="Helical" evidence="8">
    <location>
        <begin position="170"/>
        <end position="191"/>
    </location>
</feature>
<comment type="similarity">
    <text evidence="7">Belongs to the glycosyltransferase 87 family.</text>
</comment>
<evidence type="ECO:0000256" key="5">
    <source>
        <dbReference type="ARBA" id="ARBA00022989"/>
    </source>
</evidence>
<dbReference type="RefSeq" id="WP_052679433.1">
    <property type="nucleotide sequence ID" value="NZ_CP020615.1"/>
</dbReference>
<name>A0A098GDG5_LEGMI</name>
<dbReference type="AlphaFoldDB" id="A0A098GDG5"/>
<dbReference type="Proteomes" id="UP000032414">
    <property type="component" value="Chromosome I"/>
</dbReference>
<evidence type="ECO:0000256" key="6">
    <source>
        <dbReference type="ARBA" id="ARBA00023136"/>
    </source>
</evidence>
<dbReference type="Proteomes" id="UP000182998">
    <property type="component" value="Unassembled WGS sequence"/>
</dbReference>
<evidence type="ECO:0000256" key="1">
    <source>
        <dbReference type="ARBA" id="ARBA00004651"/>
    </source>
</evidence>
<feature type="transmembrane region" description="Helical" evidence="8">
    <location>
        <begin position="290"/>
        <end position="312"/>
    </location>
</feature>